<protein>
    <submittedName>
        <fullName evidence="1">Uncharacterized protein</fullName>
    </submittedName>
</protein>
<evidence type="ECO:0000313" key="1">
    <source>
        <dbReference type="EMBL" id="KFD50633.1"/>
    </source>
</evidence>
<reference evidence="1 2" key="1">
    <citation type="journal article" date="2014" name="Nat. Genet.">
        <title>Genome and transcriptome of the porcine whipworm Trichuris suis.</title>
        <authorList>
            <person name="Jex A.R."/>
            <person name="Nejsum P."/>
            <person name="Schwarz E.M."/>
            <person name="Hu L."/>
            <person name="Young N.D."/>
            <person name="Hall R.S."/>
            <person name="Korhonen P.K."/>
            <person name="Liao S."/>
            <person name="Thamsborg S."/>
            <person name="Xia J."/>
            <person name="Xu P."/>
            <person name="Wang S."/>
            <person name="Scheerlinck J.P."/>
            <person name="Hofmann A."/>
            <person name="Sternberg P.W."/>
            <person name="Wang J."/>
            <person name="Gasser R.B."/>
        </authorList>
    </citation>
    <scope>NUCLEOTIDE SEQUENCE [LARGE SCALE GENOMIC DNA]</scope>
    <source>
        <strain evidence="1">DCEP-RM93M</strain>
    </source>
</reference>
<evidence type="ECO:0000313" key="2">
    <source>
        <dbReference type="Proteomes" id="UP000030764"/>
    </source>
</evidence>
<sequence length="284" mass="32201">METGVPRGSFPWEPRLSFHDRLNRRAGAVVFKETEARGSNDAVGAPANSPSRKSQYEELVGKRTVILSGDFPPIVAQSTNTVHPRGRWQPRIWKTGATSGMALRITDLKIRELSCQAKARAARQYVQYNSSRSIRPVQFVRRTIGPPDITSRGQFVQRTFRPTDISSKVKPSTEANFYELPNGWVMNYHHLLELVMPAFYSIIRSVLVIQNCSVDVPCLWRKHWGPARDVCPFHIVHQIIQAFFGLILYVFKRFNHVLHRNKGETEQHGSTPPGVAFHCVIAAC</sequence>
<accession>A0A085M087</accession>
<dbReference type="AlphaFoldDB" id="A0A085M087"/>
<name>A0A085M087_9BILA</name>
<dbReference type="Proteomes" id="UP000030764">
    <property type="component" value="Unassembled WGS sequence"/>
</dbReference>
<keyword evidence="2" id="KW-1185">Reference proteome</keyword>
<proteinExistence type="predicted"/>
<dbReference type="EMBL" id="KL363250">
    <property type="protein sequence ID" value="KFD50633.1"/>
    <property type="molecule type" value="Genomic_DNA"/>
</dbReference>
<organism evidence="1 2">
    <name type="scientific">Trichuris suis</name>
    <name type="common">pig whipworm</name>
    <dbReference type="NCBI Taxonomy" id="68888"/>
    <lineage>
        <taxon>Eukaryota</taxon>
        <taxon>Metazoa</taxon>
        <taxon>Ecdysozoa</taxon>
        <taxon>Nematoda</taxon>
        <taxon>Enoplea</taxon>
        <taxon>Dorylaimia</taxon>
        <taxon>Trichinellida</taxon>
        <taxon>Trichuridae</taxon>
        <taxon>Trichuris</taxon>
    </lineage>
</organism>
<gene>
    <name evidence="1" type="ORF">M513_08440</name>
</gene>